<proteinExistence type="predicted"/>
<keyword evidence="3" id="KW-1185">Reference proteome</keyword>
<evidence type="ECO:0000313" key="2">
    <source>
        <dbReference type="EMBL" id="KAG5460814.1"/>
    </source>
</evidence>
<dbReference type="AlphaFoldDB" id="A0A8H7ZWN0"/>
<evidence type="ECO:0000256" key="1">
    <source>
        <dbReference type="SAM" id="MobiDB-lite"/>
    </source>
</evidence>
<organism evidence="2 3">
    <name type="scientific">Olpidium bornovanus</name>
    <dbReference type="NCBI Taxonomy" id="278681"/>
    <lineage>
        <taxon>Eukaryota</taxon>
        <taxon>Fungi</taxon>
        <taxon>Fungi incertae sedis</taxon>
        <taxon>Olpidiomycota</taxon>
        <taxon>Olpidiomycotina</taxon>
        <taxon>Olpidiomycetes</taxon>
        <taxon>Olpidiales</taxon>
        <taxon>Olpidiaceae</taxon>
        <taxon>Olpidium</taxon>
    </lineage>
</organism>
<sequence length="99" mass="10896">MKQNKKRQALERPAKGERVPGGRGTPRRGGHPDQRGQGDREHGRRPAAGNIGEVPGHVDEDLHALVAGRDRPDEQSPDPGQQPPAGAGRRRHERVQRDE</sequence>
<gene>
    <name evidence="2" type="ORF">BJ554DRAFT_7092</name>
</gene>
<feature type="compositionally biased region" description="Basic and acidic residues" evidence="1">
    <location>
        <begin position="30"/>
        <end position="44"/>
    </location>
</feature>
<reference evidence="2 3" key="1">
    <citation type="journal article" name="Sci. Rep.">
        <title>Genome-scale phylogenetic analyses confirm Olpidium as the closest living zoosporic fungus to the non-flagellated, terrestrial fungi.</title>
        <authorList>
            <person name="Chang Y."/>
            <person name="Rochon D."/>
            <person name="Sekimoto S."/>
            <person name="Wang Y."/>
            <person name="Chovatia M."/>
            <person name="Sandor L."/>
            <person name="Salamov A."/>
            <person name="Grigoriev I.V."/>
            <person name="Stajich J.E."/>
            <person name="Spatafora J.W."/>
        </authorList>
    </citation>
    <scope>NUCLEOTIDE SEQUENCE [LARGE SCALE GENOMIC DNA]</scope>
    <source>
        <strain evidence="2">S191</strain>
    </source>
</reference>
<name>A0A8H7ZWN0_9FUNG</name>
<dbReference type="EMBL" id="JAEFCI010004668">
    <property type="protein sequence ID" value="KAG5460814.1"/>
    <property type="molecule type" value="Genomic_DNA"/>
</dbReference>
<protein>
    <submittedName>
        <fullName evidence="2">Uncharacterized protein</fullName>
    </submittedName>
</protein>
<feature type="compositionally biased region" description="Basic and acidic residues" evidence="1">
    <location>
        <begin position="56"/>
        <end position="74"/>
    </location>
</feature>
<feature type="region of interest" description="Disordered" evidence="1">
    <location>
        <begin position="1"/>
        <end position="99"/>
    </location>
</feature>
<dbReference type="Proteomes" id="UP000673691">
    <property type="component" value="Unassembled WGS sequence"/>
</dbReference>
<accession>A0A8H7ZWN0</accession>
<feature type="compositionally biased region" description="Basic residues" evidence="1">
    <location>
        <begin position="88"/>
        <end position="99"/>
    </location>
</feature>
<comment type="caution">
    <text evidence="2">The sequence shown here is derived from an EMBL/GenBank/DDBJ whole genome shotgun (WGS) entry which is preliminary data.</text>
</comment>
<feature type="compositionally biased region" description="Basic and acidic residues" evidence="1">
    <location>
        <begin position="8"/>
        <end position="20"/>
    </location>
</feature>
<evidence type="ECO:0000313" key="3">
    <source>
        <dbReference type="Proteomes" id="UP000673691"/>
    </source>
</evidence>